<dbReference type="Proteomes" id="UP000198661">
    <property type="component" value="Unassembled WGS sequence"/>
</dbReference>
<keyword evidence="3" id="KW-1185">Reference proteome</keyword>
<dbReference type="OrthoDB" id="2988275at2"/>
<gene>
    <name evidence="2" type="ORF">SAMN04488025_11924</name>
</gene>
<dbReference type="AlphaFoldDB" id="A0A1I2PN87"/>
<proteinExistence type="predicted"/>
<dbReference type="EMBL" id="FOOK01000019">
    <property type="protein sequence ID" value="SFG17518.1"/>
    <property type="molecule type" value="Genomic_DNA"/>
</dbReference>
<reference evidence="2 3" key="1">
    <citation type="submission" date="2016-10" db="EMBL/GenBank/DDBJ databases">
        <authorList>
            <person name="de Groot N.N."/>
        </authorList>
    </citation>
    <scope>NUCLEOTIDE SEQUENCE [LARGE SCALE GENOMIC DNA]</scope>
    <source>
        <strain evidence="2 3">DSM 44945</strain>
    </source>
</reference>
<dbReference type="STRING" id="201973.SAMN04488025_11924"/>
<evidence type="ECO:0000313" key="3">
    <source>
        <dbReference type="Proteomes" id="UP000198661"/>
    </source>
</evidence>
<feature type="transmembrane region" description="Helical" evidence="1">
    <location>
        <begin position="20"/>
        <end position="36"/>
    </location>
</feature>
<accession>A0A1I2PN87</accession>
<keyword evidence="1" id="KW-1133">Transmembrane helix</keyword>
<sequence length="144" mass="17016">MQRMDEEWVPSYHEGWNRSIRVWVSLIWIPFFGKYLKGFWLDFQTAILFFLFEGIAYVLDQYLDLSLLPLNQYVTVPVGLVFLINKFIKPRARSLVHGFISLIEFIRTEKRVSGNLEPVDAGRERIRILSRRVPVRNKRKKSGG</sequence>
<name>A0A1I2PN87_9BACL</name>
<keyword evidence="1" id="KW-0472">Membrane</keyword>
<dbReference type="RefSeq" id="WP_092038956.1">
    <property type="nucleotide sequence ID" value="NZ_FOOK01000019.1"/>
</dbReference>
<evidence type="ECO:0000313" key="2">
    <source>
        <dbReference type="EMBL" id="SFG17518.1"/>
    </source>
</evidence>
<keyword evidence="1" id="KW-0812">Transmembrane</keyword>
<evidence type="ECO:0000256" key="1">
    <source>
        <dbReference type="SAM" id="Phobius"/>
    </source>
</evidence>
<evidence type="ECO:0008006" key="4">
    <source>
        <dbReference type="Google" id="ProtNLM"/>
    </source>
</evidence>
<protein>
    <recommendedName>
        <fullName evidence="4">TcpE family protein</fullName>
    </recommendedName>
</protein>
<feature type="transmembrane region" description="Helical" evidence="1">
    <location>
        <begin position="65"/>
        <end position="84"/>
    </location>
</feature>
<organism evidence="2 3">
    <name type="scientific">Planifilum fulgidum</name>
    <dbReference type="NCBI Taxonomy" id="201973"/>
    <lineage>
        <taxon>Bacteria</taxon>
        <taxon>Bacillati</taxon>
        <taxon>Bacillota</taxon>
        <taxon>Bacilli</taxon>
        <taxon>Bacillales</taxon>
        <taxon>Thermoactinomycetaceae</taxon>
        <taxon>Planifilum</taxon>
    </lineage>
</organism>